<name>A0A3N6MP15_NATCH</name>
<dbReference type="GO" id="GO:0016874">
    <property type="term" value="F:ligase activity"/>
    <property type="evidence" value="ECO:0007669"/>
    <property type="project" value="UniProtKB-KW"/>
</dbReference>
<accession>A0A3N6MP15</accession>
<dbReference type="SUPFAM" id="SSF55681">
    <property type="entry name" value="Class II aaRS and biotin synthetases"/>
    <property type="match status" value="1"/>
</dbReference>
<gene>
    <name evidence="2" type="ORF">EA472_02500</name>
</gene>
<reference evidence="2 3" key="1">
    <citation type="submission" date="2018-10" db="EMBL/GenBank/DDBJ databases">
        <title>Natrarchaeobius chitinivorans gen. nov., sp. nov., and Natrarchaeobius haloalkaliphilus sp. nov., alkaliphilic, chitin-utilizing haloarchaea from hypersaline alkaline lakes.</title>
        <authorList>
            <person name="Sorokin D.Y."/>
            <person name="Elcheninov A.G."/>
            <person name="Kostrikina N.A."/>
            <person name="Bale N.J."/>
            <person name="Sinninghe Damste J.S."/>
            <person name="Khijniak T.V."/>
            <person name="Kublanov I.V."/>
            <person name="Toshchakov S.V."/>
        </authorList>
    </citation>
    <scope>NUCLEOTIDE SEQUENCE [LARGE SCALE GENOMIC DNA]</scope>
    <source>
        <strain evidence="2 3">AArcht7</strain>
    </source>
</reference>
<keyword evidence="2" id="KW-0436">Ligase</keyword>
<evidence type="ECO:0000313" key="3">
    <source>
        <dbReference type="Proteomes" id="UP000281431"/>
    </source>
</evidence>
<dbReference type="AlphaFoldDB" id="A0A3N6MP15"/>
<dbReference type="InterPro" id="IPR004143">
    <property type="entry name" value="BPL_LPL_catalytic"/>
</dbReference>
<dbReference type="EMBL" id="REFZ01000001">
    <property type="protein sequence ID" value="RQH03445.1"/>
    <property type="molecule type" value="Genomic_DNA"/>
</dbReference>
<evidence type="ECO:0000313" key="2">
    <source>
        <dbReference type="EMBL" id="RQH03445.1"/>
    </source>
</evidence>
<dbReference type="Pfam" id="PF21948">
    <property type="entry name" value="LplA-B_cat"/>
    <property type="match status" value="1"/>
</dbReference>
<comment type="caution">
    <text evidence="2">The sequence shown here is derived from an EMBL/GenBank/DDBJ whole genome shotgun (WGS) entry which is preliminary data.</text>
</comment>
<keyword evidence="3" id="KW-1185">Reference proteome</keyword>
<proteinExistence type="predicted"/>
<dbReference type="InterPro" id="IPR045864">
    <property type="entry name" value="aa-tRNA-synth_II/BPL/LPL"/>
</dbReference>
<organism evidence="2 3">
    <name type="scientific">Natrarchaeobius chitinivorans</name>
    <dbReference type="NCBI Taxonomy" id="1679083"/>
    <lineage>
        <taxon>Archaea</taxon>
        <taxon>Methanobacteriati</taxon>
        <taxon>Methanobacteriota</taxon>
        <taxon>Stenosarchaea group</taxon>
        <taxon>Halobacteria</taxon>
        <taxon>Halobacteriales</taxon>
        <taxon>Natrialbaceae</taxon>
        <taxon>Natrarchaeobius</taxon>
    </lineage>
</organism>
<evidence type="ECO:0000259" key="1">
    <source>
        <dbReference type="PROSITE" id="PS51733"/>
    </source>
</evidence>
<dbReference type="PROSITE" id="PS51733">
    <property type="entry name" value="BPL_LPL_CATALYTIC"/>
    <property type="match status" value="1"/>
</dbReference>
<sequence>MRLFRGRASTIEADRLASRRLLSSAGDEPAVRVWRPHRQVAFGRRDVARNGYDRAREAARFAGFPPIERDVGGRAVAYDGETTLAFARADPVADPRRGLDERYERATAAVERALSQLGLETIRDEPPDSFCPGARSLSLVANATRSEGARTDGDPAPGETANARKVVGIAQRVRQEAAVTAGIVVVDGREELADVLGAVYDALGLSLEPDAVGSIATAGGPADTAAVRNALETELAGDESVTVRPVSDLLDDSAAVDDR</sequence>
<dbReference type="Gene3D" id="3.30.930.10">
    <property type="entry name" value="Bira Bifunctional Protein, Domain 2"/>
    <property type="match status" value="1"/>
</dbReference>
<dbReference type="OrthoDB" id="192160at2157"/>
<dbReference type="Proteomes" id="UP000281431">
    <property type="component" value="Unassembled WGS sequence"/>
</dbReference>
<protein>
    <submittedName>
        <fullName evidence="2">Lipoate--protein ligase family protein</fullName>
    </submittedName>
</protein>
<feature type="domain" description="BPL/LPL catalytic" evidence="1">
    <location>
        <begin position="25"/>
        <end position="243"/>
    </location>
</feature>